<keyword evidence="2" id="KW-0812">Transmembrane</keyword>
<gene>
    <name evidence="3" type="ORF">DAPPUDRAFT_233541</name>
</gene>
<dbReference type="KEGG" id="dpx:DAPPUDRAFT_233541"/>
<dbReference type="Gene3D" id="3.80.10.10">
    <property type="entry name" value="Ribonuclease Inhibitor"/>
    <property type="match status" value="1"/>
</dbReference>
<evidence type="ECO:0000256" key="2">
    <source>
        <dbReference type="SAM" id="Phobius"/>
    </source>
</evidence>
<accession>E9FV29</accession>
<name>E9FV29_DAPPU</name>
<dbReference type="EMBL" id="GL732525">
    <property type="protein sequence ID" value="EFX88484.1"/>
    <property type="molecule type" value="Genomic_DNA"/>
</dbReference>
<evidence type="ECO:0000313" key="3">
    <source>
        <dbReference type="EMBL" id="EFX88484.1"/>
    </source>
</evidence>
<feature type="region of interest" description="Disordered" evidence="1">
    <location>
        <begin position="106"/>
        <end position="131"/>
    </location>
</feature>
<dbReference type="InParanoid" id="E9FV29"/>
<dbReference type="PANTHER" id="PTHR11861">
    <property type="entry name" value="MELANOCYTE PROTEIN PMEL 17-RELATED"/>
    <property type="match status" value="1"/>
</dbReference>
<dbReference type="eggNOG" id="ENOG502QVR8">
    <property type="taxonomic scope" value="Eukaryota"/>
</dbReference>
<dbReference type="AlphaFoldDB" id="E9FV29"/>
<reference evidence="3 4" key="1">
    <citation type="journal article" date="2011" name="Science">
        <title>The ecoresponsive genome of Daphnia pulex.</title>
        <authorList>
            <person name="Colbourne J.K."/>
            <person name="Pfrender M.E."/>
            <person name="Gilbert D."/>
            <person name="Thomas W.K."/>
            <person name="Tucker A."/>
            <person name="Oakley T.H."/>
            <person name="Tokishita S."/>
            <person name="Aerts A."/>
            <person name="Arnold G.J."/>
            <person name="Basu M.K."/>
            <person name="Bauer D.J."/>
            <person name="Caceres C.E."/>
            <person name="Carmel L."/>
            <person name="Casola C."/>
            <person name="Choi J.H."/>
            <person name="Detter J.C."/>
            <person name="Dong Q."/>
            <person name="Dusheyko S."/>
            <person name="Eads B.D."/>
            <person name="Frohlich T."/>
            <person name="Geiler-Samerotte K.A."/>
            <person name="Gerlach D."/>
            <person name="Hatcher P."/>
            <person name="Jogdeo S."/>
            <person name="Krijgsveld J."/>
            <person name="Kriventseva E.V."/>
            <person name="Kultz D."/>
            <person name="Laforsch C."/>
            <person name="Lindquist E."/>
            <person name="Lopez J."/>
            <person name="Manak J.R."/>
            <person name="Muller J."/>
            <person name="Pangilinan J."/>
            <person name="Patwardhan R.P."/>
            <person name="Pitluck S."/>
            <person name="Pritham E.J."/>
            <person name="Rechtsteiner A."/>
            <person name="Rho M."/>
            <person name="Rogozin I.B."/>
            <person name="Sakarya O."/>
            <person name="Salamov A."/>
            <person name="Schaack S."/>
            <person name="Shapiro H."/>
            <person name="Shiga Y."/>
            <person name="Skalitzky C."/>
            <person name="Smith Z."/>
            <person name="Souvorov A."/>
            <person name="Sung W."/>
            <person name="Tang Z."/>
            <person name="Tsuchiya D."/>
            <person name="Tu H."/>
            <person name="Vos H."/>
            <person name="Wang M."/>
            <person name="Wolf Y.I."/>
            <person name="Yamagata H."/>
            <person name="Yamada T."/>
            <person name="Ye Y."/>
            <person name="Shaw J.R."/>
            <person name="Andrews J."/>
            <person name="Crease T.J."/>
            <person name="Tang H."/>
            <person name="Lucas S.M."/>
            <person name="Robertson H.M."/>
            <person name="Bork P."/>
            <person name="Koonin E.V."/>
            <person name="Zdobnov E.M."/>
            <person name="Grigoriev I.V."/>
            <person name="Lynch M."/>
            <person name="Boore J.L."/>
        </authorList>
    </citation>
    <scope>NUCLEOTIDE SEQUENCE [LARGE SCALE GENOMIC DNA]</scope>
</reference>
<dbReference type="PANTHER" id="PTHR11861:SF8">
    <property type="entry name" value="PKD DOMAIN-CONTAINING PROTEIN"/>
    <property type="match status" value="1"/>
</dbReference>
<keyword evidence="2" id="KW-0472">Membrane</keyword>
<protein>
    <submittedName>
        <fullName evidence="3">Uncharacterized protein</fullName>
    </submittedName>
</protein>
<dbReference type="Proteomes" id="UP000000305">
    <property type="component" value="Unassembled WGS sequence"/>
</dbReference>
<dbReference type="OrthoDB" id="6381995at2759"/>
<dbReference type="HOGENOM" id="CLU_429767_0_0_1"/>
<dbReference type="SUPFAM" id="SSF52047">
    <property type="entry name" value="RNI-like"/>
    <property type="match status" value="1"/>
</dbReference>
<dbReference type="InterPro" id="IPR045219">
    <property type="entry name" value="PKAT"/>
</dbReference>
<dbReference type="GO" id="GO:0005886">
    <property type="term" value="C:plasma membrane"/>
    <property type="evidence" value="ECO:0000318"/>
    <property type="project" value="GO_Central"/>
</dbReference>
<sequence>MPQGSAATTFELTETLNGHIAAVQKNSSQHLSPHFVSTGEETQLVVKFHDPEHFLNQAQDLIFYWFVNDVNYGTTKTPVLKFNFTEVKNHTVMVDVYATFAEPTTTTTTTTTSTTPSTIKTTEPTTAPSTTALTTSLPTNSSSVLVIRSKRRSHYTHYERFIGYKVALFTLELQARDPISNVSIHGNNWLKHGDIMNMNISCNGSAPFYYCWAFDGFMNETTNASCELPIKTNKCEVQLLHYFSSPGQYILPVVLYNQVFYQVIPLKVNIYEADRKAQLSLVVVPIASACVAIVSIAFGIGLYFYTRRNLRIEVADFDFEEEDVGNPESFSGRLRSSMVQYWSGLKGQTPPANTTSHCLEYMTECLVQDHSLTEEMFDLLLSPHLKVLDLSEEMYGLLLSHHLEVLDLSQEDYLDIELDAKRNFHIIPLASVRCSLLVECCPGVTDSVMQVFCNGQSSLHKLSVRETAVTHIGVRFAIEHLPELKDLGCDFESDILKVFRSIRNENRESKKYSLTNLSIWNELTMNDKVPYEKGSVSLMVDMCPSLVNLSLDVNDEEFTNEELLVVSIGECLTLDDQIIEEAFTKNSFKYLTKLSLCGCSNVSQKGIDFFLNETNPLNYIFVKGCRNVNFDRLKMMV</sequence>
<evidence type="ECO:0000313" key="4">
    <source>
        <dbReference type="Proteomes" id="UP000000305"/>
    </source>
</evidence>
<evidence type="ECO:0000256" key="1">
    <source>
        <dbReference type="SAM" id="MobiDB-lite"/>
    </source>
</evidence>
<proteinExistence type="predicted"/>
<dbReference type="InterPro" id="IPR032675">
    <property type="entry name" value="LRR_dom_sf"/>
</dbReference>
<keyword evidence="2" id="KW-1133">Transmembrane helix</keyword>
<keyword evidence="4" id="KW-1185">Reference proteome</keyword>
<feature type="transmembrane region" description="Helical" evidence="2">
    <location>
        <begin position="279"/>
        <end position="305"/>
    </location>
</feature>
<organism evidence="3 4">
    <name type="scientific">Daphnia pulex</name>
    <name type="common">Water flea</name>
    <dbReference type="NCBI Taxonomy" id="6669"/>
    <lineage>
        <taxon>Eukaryota</taxon>
        <taxon>Metazoa</taxon>
        <taxon>Ecdysozoa</taxon>
        <taxon>Arthropoda</taxon>
        <taxon>Crustacea</taxon>
        <taxon>Branchiopoda</taxon>
        <taxon>Diplostraca</taxon>
        <taxon>Cladocera</taxon>
        <taxon>Anomopoda</taxon>
        <taxon>Daphniidae</taxon>
        <taxon>Daphnia</taxon>
    </lineage>
</organism>
<dbReference type="STRING" id="6669.E9FV29"/>